<dbReference type="AlphaFoldDB" id="A0A918EJ41"/>
<feature type="region of interest" description="Disordered" evidence="1">
    <location>
        <begin position="177"/>
        <end position="197"/>
    </location>
</feature>
<dbReference type="EMBL" id="BMSV01000003">
    <property type="protein sequence ID" value="GGQ01917.1"/>
    <property type="molecule type" value="Genomic_DNA"/>
</dbReference>
<accession>A0A918EJ41</accession>
<sequence length="197" mass="21911">MPPYPALLSTVRRRVANSRIPGGASASTDPDTVSVPPSTRPSVRRLRDTPYEVFARPAARCPPFEETGRERGPDGSEQGSDKARTRADTAGRRGEDRRPGRCRPRPSGPCPNGLPDTWRRALSRSRHGRPARDDEEEPAVETAQSLMEHGPEIVAVARLLWGLWRVCRSRRMGSAARRTATALRRRLTPRGRRGHRA</sequence>
<evidence type="ECO:0000256" key="1">
    <source>
        <dbReference type="SAM" id="MobiDB-lite"/>
    </source>
</evidence>
<feature type="region of interest" description="Disordered" evidence="1">
    <location>
        <begin position="1"/>
        <end position="118"/>
    </location>
</feature>
<reference evidence="2" key="2">
    <citation type="submission" date="2020-09" db="EMBL/GenBank/DDBJ databases">
        <authorList>
            <person name="Sun Q."/>
            <person name="Ohkuma M."/>
        </authorList>
    </citation>
    <scope>NUCLEOTIDE SEQUENCE</scope>
    <source>
        <strain evidence="2">JCM 4335</strain>
    </source>
</reference>
<protein>
    <submittedName>
        <fullName evidence="2">Uncharacterized protein</fullName>
    </submittedName>
</protein>
<proteinExistence type="predicted"/>
<comment type="caution">
    <text evidence="2">The sequence shown here is derived from an EMBL/GenBank/DDBJ whole genome shotgun (WGS) entry which is preliminary data.</text>
</comment>
<dbReference type="Proteomes" id="UP000654123">
    <property type="component" value="Unassembled WGS sequence"/>
</dbReference>
<feature type="compositionally biased region" description="Basic and acidic residues" evidence="1">
    <location>
        <begin position="66"/>
        <end position="99"/>
    </location>
</feature>
<feature type="compositionally biased region" description="Polar residues" evidence="1">
    <location>
        <begin position="25"/>
        <end position="41"/>
    </location>
</feature>
<feature type="compositionally biased region" description="Basic residues" evidence="1">
    <location>
        <begin position="183"/>
        <end position="197"/>
    </location>
</feature>
<evidence type="ECO:0000313" key="2">
    <source>
        <dbReference type="EMBL" id="GGQ01917.1"/>
    </source>
</evidence>
<name>A0A918EJ41_9ACTN</name>
<keyword evidence="3" id="KW-1185">Reference proteome</keyword>
<evidence type="ECO:0000313" key="3">
    <source>
        <dbReference type="Proteomes" id="UP000654123"/>
    </source>
</evidence>
<organism evidence="2 3">
    <name type="scientific">Streptomyces roseolilacinus</name>
    <dbReference type="NCBI Taxonomy" id="66904"/>
    <lineage>
        <taxon>Bacteria</taxon>
        <taxon>Bacillati</taxon>
        <taxon>Actinomycetota</taxon>
        <taxon>Actinomycetes</taxon>
        <taxon>Kitasatosporales</taxon>
        <taxon>Streptomycetaceae</taxon>
        <taxon>Streptomyces</taxon>
    </lineage>
</organism>
<gene>
    <name evidence="2" type="ORF">GCM10010249_20480</name>
</gene>
<reference evidence="2" key="1">
    <citation type="journal article" date="2014" name="Int. J. Syst. Evol. Microbiol.">
        <title>Complete genome sequence of Corynebacterium casei LMG S-19264T (=DSM 44701T), isolated from a smear-ripened cheese.</title>
        <authorList>
            <consortium name="US DOE Joint Genome Institute (JGI-PGF)"/>
            <person name="Walter F."/>
            <person name="Albersmeier A."/>
            <person name="Kalinowski J."/>
            <person name="Ruckert C."/>
        </authorList>
    </citation>
    <scope>NUCLEOTIDE SEQUENCE</scope>
    <source>
        <strain evidence="2">JCM 4335</strain>
    </source>
</reference>